<dbReference type="SUPFAM" id="SSF47694">
    <property type="entry name" value="Cytochrome c oxidase subunit h"/>
    <property type="match status" value="1"/>
</dbReference>
<evidence type="ECO:0000313" key="4">
    <source>
        <dbReference type="EMBL" id="KFD71369.1"/>
    </source>
</evidence>
<evidence type="ECO:0000256" key="3">
    <source>
        <dbReference type="ARBA" id="ARBA00023157"/>
    </source>
</evidence>
<keyword evidence="3" id="KW-1015">Disulfide bond</keyword>
<accession>A0A085NPH3</accession>
<proteinExistence type="predicted"/>
<evidence type="ECO:0008006" key="5">
    <source>
        <dbReference type="Google" id="ProtNLM"/>
    </source>
</evidence>
<dbReference type="PROSITE" id="PS51808">
    <property type="entry name" value="CHCH"/>
    <property type="match status" value="1"/>
</dbReference>
<keyword evidence="2" id="KW-0496">Mitochondrion</keyword>
<dbReference type="InterPro" id="IPR036549">
    <property type="entry name" value="CX6/COA6-like_sf"/>
</dbReference>
<reference evidence="4" key="1">
    <citation type="journal article" date="2014" name="Nat. Genet.">
        <title>Genome and transcriptome of the porcine whipworm Trichuris suis.</title>
        <authorList>
            <person name="Jex A.R."/>
            <person name="Nejsum P."/>
            <person name="Schwarz E.M."/>
            <person name="Hu L."/>
            <person name="Young N.D."/>
            <person name="Hall R.S."/>
            <person name="Korhonen P.K."/>
            <person name="Liao S."/>
            <person name="Thamsborg S."/>
            <person name="Xia J."/>
            <person name="Xu P."/>
            <person name="Wang S."/>
            <person name="Scheerlinck J.P."/>
            <person name="Hofmann A."/>
            <person name="Sternberg P.W."/>
            <person name="Wang J."/>
            <person name="Gasser R.B."/>
        </authorList>
    </citation>
    <scope>NUCLEOTIDE SEQUENCE [LARGE SCALE GENOMIC DNA]</scope>
    <source>
        <strain evidence="4">DCEP-RM93F</strain>
    </source>
</reference>
<protein>
    <recommendedName>
        <fullName evidence="5">Cytochrome oxidase c subunit VIb</fullName>
    </recommendedName>
</protein>
<gene>
    <name evidence="4" type="ORF">M514_07150</name>
</gene>
<dbReference type="Pfam" id="PF02297">
    <property type="entry name" value="COX6B"/>
    <property type="match status" value="1"/>
</dbReference>
<dbReference type="PANTHER" id="PTHR46281:SF8">
    <property type="entry name" value="CYTOCHROME C OXIDASE SUBUNIT 12, MITOCHONDRIAL"/>
    <property type="match status" value="1"/>
</dbReference>
<evidence type="ECO:0000256" key="2">
    <source>
        <dbReference type="ARBA" id="ARBA00023128"/>
    </source>
</evidence>
<dbReference type="Proteomes" id="UP000030758">
    <property type="component" value="Unassembled WGS sequence"/>
</dbReference>
<dbReference type="AlphaFoldDB" id="A0A085NPH3"/>
<comment type="subcellular location">
    <subcellularLocation>
        <location evidence="1">Mitochondrion</location>
    </subcellularLocation>
</comment>
<dbReference type="EMBL" id="KL367482">
    <property type="protein sequence ID" value="KFD71369.1"/>
    <property type="molecule type" value="Genomic_DNA"/>
</dbReference>
<dbReference type="GO" id="GO:0045277">
    <property type="term" value="C:respiratory chain complex IV"/>
    <property type="evidence" value="ECO:0007669"/>
    <property type="project" value="InterPro"/>
</dbReference>
<dbReference type="PANTHER" id="PTHR46281">
    <property type="entry name" value="CYTOCHROME C OXIDASE SUBUNIT 6B"/>
    <property type="match status" value="1"/>
</dbReference>
<dbReference type="InterPro" id="IPR003213">
    <property type="entry name" value="Cyt_c_oxidase_su6B"/>
</dbReference>
<dbReference type="InterPro" id="IPR048280">
    <property type="entry name" value="COX6B-like"/>
</dbReference>
<organism evidence="4">
    <name type="scientific">Trichuris suis</name>
    <name type="common">pig whipworm</name>
    <dbReference type="NCBI Taxonomy" id="68888"/>
    <lineage>
        <taxon>Eukaryota</taxon>
        <taxon>Metazoa</taxon>
        <taxon>Ecdysozoa</taxon>
        <taxon>Nematoda</taxon>
        <taxon>Enoplea</taxon>
        <taxon>Dorylaimia</taxon>
        <taxon>Trichinellida</taxon>
        <taxon>Trichuridae</taxon>
        <taxon>Trichuris</taxon>
    </lineage>
</organism>
<dbReference type="GO" id="GO:0005739">
    <property type="term" value="C:mitochondrion"/>
    <property type="evidence" value="ECO:0007669"/>
    <property type="project" value="UniProtKB-SubCell"/>
</dbReference>
<dbReference type="OrthoDB" id="1107506at2759"/>
<sequence length="131" mass="15690">MKSAMSKSDKTDKTDKNADRKAWMNNWSDVLNGELAYPIDSKMLFDKEANEAEIRKLKPKPLDLRFTQRTRTKACFTYYVNYHRCMNLKSEKDKEDCELFKALYRDNCPKDIVEKWDEWIAEDRFPANLKY</sequence>
<evidence type="ECO:0000256" key="1">
    <source>
        <dbReference type="ARBA" id="ARBA00004173"/>
    </source>
</evidence>
<name>A0A085NPH3_9BILA</name>
<dbReference type="Gene3D" id="1.10.10.140">
    <property type="entry name" value="Cytochrome c oxidase, subunit VIb"/>
    <property type="match status" value="1"/>
</dbReference>